<gene>
    <name evidence="2" type="ORF">SAMN05216452_0499</name>
</gene>
<dbReference type="AlphaFoldDB" id="A0A1H4ISH9"/>
<accession>A0A1H4ISH9</accession>
<sequence>MARVLLGLLIVFVMAGMQQASAARNCPERPPCKGCGCKGGPGYRAPDGKCVSFKNIHRKCGTPPEKRCIFENAPGTGANKSCALKSQRKK</sequence>
<protein>
    <recommendedName>
        <fullName evidence="4">Kazal-type serine protease inhibitor domain-containing protein</fullName>
    </recommendedName>
</protein>
<proteinExistence type="predicted"/>
<reference evidence="3" key="1">
    <citation type="submission" date="2016-10" db="EMBL/GenBank/DDBJ databases">
        <authorList>
            <person name="Varghese N."/>
            <person name="Submissions S."/>
        </authorList>
    </citation>
    <scope>NUCLEOTIDE SEQUENCE [LARGE SCALE GENOMIC DNA]</scope>
    <source>
        <strain evidence="3">ES.061</strain>
    </source>
</reference>
<feature type="signal peptide" evidence="1">
    <location>
        <begin position="1"/>
        <end position="22"/>
    </location>
</feature>
<keyword evidence="1" id="KW-0732">Signal</keyword>
<name>A0A1H4ISH9_9HYPH</name>
<evidence type="ECO:0008006" key="4">
    <source>
        <dbReference type="Google" id="ProtNLM"/>
    </source>
</evidence>
<keyword evidence="3" id="KW-1185">Reference proteome</keyword>
<evidence type="ECO:0000256" key="1">
    <source>
        <dbReference type="SAM" id="SignalP"/>
    </source>
</evidence>
<feature type="chain" id="PRO_5011490772" description="Kazal-type serine protease inhibitor domain-containing protein" evidence="1">
    <location>
        <begin position="23"/>
        <end position="90"/>
    </location>
</feature>
<dbReference type="EMBL" id="FNSL01000001">
    <property type="protein sequence ID" value="SEB37009.1"/>
    <property type="molecule type" value="Genomic_DNA"/>
</dbReference>
<organism evidence="2 3">
    <name type="scientific">Nitratireductor aquibiodomus</name>
    <dbReference type="NCBI Taxonomy" id="204799"/>
    <lineage>
        <taxon>Bacteria</taxon>
        <taxon>Pseudomonadati</taxon>
        <taxon>Pseudomonadota</taxon>
        <taxon>Alphaproteobacteria</taxon>
        <taxon>Hyphomicrobiales</taxon>
        <taxon>Phyllobacteriaceae</taxon>
        <taxon>Nitratireductor</taxon>
    </lineage>
</organism>
<evidence type="ECO:0000313" key="2">
    <source>
        <dbReference type="EMBL" id="SEB37009.1"/>
    </source>
</evidence>
<dbReference type="Proteomes" id="UP000199064">
    <property type="component" value="Unassembled WGS sequence"/>
</dbReference>
<evidence type="ECO:0000313" key="3">
    <source>
        <dbReference type="Proteomes" id="UP000199064"/>
    </source>
</evidence>